<dbReference type="EMBL" id="JAOB01000080">
    <property type="protein sequence ID" value="EUA15973.1"/>
    <property type="molecule type" value="Genomic_DNA"/>
</dbReference>
<sequence length="89" mass="9443">MVLNAGDLAGDVGLYARVVEAQLPTDVVVVQVARLDRRRRYDDVTSGSAVEDIAGVNVGLFAHAAQRISSLRQSSGVSRFVSPVCSMVP</sequence>
<protein>
    <submittedName>
        <fullName evidence="1">Uncharacterized protein</fullName>
    </submittedName>
</protein>
<proteinExistence type="predicted"/>
<dbReference type="AlphaFoldDB" id="X7ZB34"/>
<organism evidence="1">
    <name type="scientific">Mycobacterium xenopi 4042</name>
    <dbReference type="NCBI Taxonomy" id="1299334"/>
    <lineage>
        <taxon>Bacteria</taxon>
        <taxon>Bacillati</taxon>
        <taxon>Actinomycetota</taxon>
        <taxon>Actinomycetes</taxon>
        <taxon>Mycobacteriales</taxon>
        <taxon>Mycobacteriaceae</taxon>
        <taxon>Mycobacterium</taxon>
    </lineage>
</organism>
<reference evidence="1" key="1">
    <citation type="submission" date="2014-01" db="EMBL/GenBank/DDBJ databases">
        <authorList>
            <person name="Brown-Elliot B."/>
            <person name="Wallace R."/>
            <person name="Lenaerts A."/>
            <person name="Ordway D."/>
            <person name="DeGroote M.A."/>
            <person name="Parker T."/>
            <person name="Sizemore C."/>
            <person name="Tallon L.J."/>
            <person name="Sadzewicz L.K."/>
            <person name="Sengamalay N."/>
            <person name="Fraser C.M."/>
            <person name="Hine E."/>
            <person name="Shefchek K.A."/>
            <person name="Das S.P."/>
            <person name="Tettelin H."/>
        </authorList>
    </citation>
    <scope>NUCLEOTIDE SEQUENCE [LARGE SCALE GENOMIC DNA]</scope>
    <source>
        <strain evidence="1">4042</strain>
    </source>
</reference>
<comment type="caution">
    <text evidence="1">The sequence shown here is derived from an EMBL/GenBank/DDBJ whole genome shotgun (WGS) entry which is preliminary data.</text>
</comment>
<name>X7ZB34_MYCXE</name>
<gene>
    <name evidence="1" type="ORF">I553_0948</name>
</gene>
<accession>X7ZB34</accession>
<evidence type="ECO:0000313" key="1">
    <source>
        <dbReference type="EMBL" id="EUA15973.1"/>
    </source>
</evidence>